<gene>
    <name evidence="4" type="ORF">Daesc_002093</name>
</gene>
<feature type="compositionally biased region" description="Acidic residues" evidence="2">
    <location>
        <begin position="190"/>
        <end position="200"/>
    </location>
</feature>
<feature type="compositionally biased region" description="Low complexity" evidence="2">
    <location>
        <begin position="446"/>
        <end position="459"/>
    </location>
</feature>
<dbReference type="AlphaFoldDB" id="A0AAX6MWK9"/>
<feature type="compositionally biased region" description="Basic and acidic residues" evidence="2">
    <location>
        <begin position="462"/>
        <end position="478"/>
    </location>
</feature>
<evidence type="ECO:0000259" key="3">
    <source>
        <dbReference type="Pfam" id="PF09073"/>
    </source>
</evidence>
<feature type="compositionally biased region" description="Acidic residues" evidence="2">
    <location>
        <begin position="304"/>
        <end position="320"/>
    </location>
</feature>
<feature type="compositionally biased region" description="Acidic residues" evidence="2">
    <location>
        <begin position="214"/>
        <end position="244"/>
    </location>
</feature>
<evidence type="ECO:0000256" key="1">
    <source>
        <dbReference type="ARBA" id="ARBA00023054"/>
    </source>
</evidence>
<protein>
    <recommendedName>
        <fullName evidence="3">Bud22 domain-containing protein</fullName>
    </recommendedName>
</protein>
<dbReference type="GO" id="GO:0005634">
    <property type="term" value="C:nucleus"/>
    <property type="evidence" value="ECO:0007669"/>
    <property type="project" value="TreeGrafter"/>
</dbReference>
<dbReference type="InterPro" id="IPR037393">
    <property type="entry name" value="Bud22/SRFB1"/>
</dbReference>
<dbReference type="PANTHER" id="PTHR23325:SF1">
    <property type="entry name" value="SERUM RESPONSE FACTOR-BINDING PROTEIN 1"/>
    <property type="match status" value="1"/>
</dbReference>
<feature type="compositionally biased region" description="Basic and acidic residues" evidence="2">
    <location>
        <begin position="398"/>
        <end position="418"/>
    </location>
</feature>
<evidence type="ECO:0000313" key="4">
    <source>
        <dbReference type="EMBL" id="KAK6956813.1"/>
    </source>
</evidence>
<dbReference type="Pfam" id="PF09073">
    <property type="entry name" value="BUD22"/>
    <property type="match status" value="1"/>
</dbReference>
<organism evidence="4 5">
    <name type="scientific">Daldinia eschscholtzii</name>
    <dbReference type="NCBI Taxonomy" id="292717"/>
    <lineage>
        <taxon>Eukaryota</taxon>
        <taxon>Fungi</taxon>
        <taxon>Dikarya</taxon>
        <taxon>Ascomycota</taxon>
        <taxon>Pezizomycotina</taxon>
        <taxon>Sordariomycetes</taxon>
        <taxon>Xylariomycetidae</taxon>
        <taxon>Xylariales</taxon>
        <taxon>Hypoxylaceae</taxon>
        <taxon>Daldinia</taxon>
    </lineage>
</organism>
<dbReference type="InterPro" id="IPR015158">
    <property type="entry name" value="Bud22_dom"/>
</dbReference>
<name>A0AAX6MWK9_9PEZI</name>
<feature type="compositionally biased region" description="Basic and acidic residues" evidence="2">
    <location>
        <begin position="436"/>
        <end position="445"/>
    </location>
</feature>
<evidence type="ECO:0000313" key="5">
    <source>
        <dbReference type="Proteomes" id="UP001369815"/>
    </source>
</evidence>
<sequence length="507" mass="56435">MPKRKRNREPSLEEKLSQWHKELARGMKTAKGFERQRLSKRIREAQNDPDKTTRLEREVAVLKSLDLQQAAHAHLCSSLLKIKGVTESPKIPADIIKPIPKPEGLSEEEKAALHNVTSALCNRKQIRDVIEEAIMGTCIALRVPMPEKLKKGKGKKEKKDGRASKEEQADDIDTPKPITTKSTKGKKEDNEESSDAEENEPGLVLLKRKKDRVEDEGEEAELGSGEEDEAGDEQPFEGFSDSEAEERAWSRYDDFVAGSSSDEEESDEDDGSDDNEAAADSRTISLKRAPTDDISISSAGSSESDQEEEEEEDRDQEDVNSEISASPPPKRTKIAKAAPISAGNSAFLPSLMGGYISGSESEASDLDLAPARKNRRGQRARQAIWEKKYKEKAKHVQKQQEKAKAGRDQGWDMRRGAVGDEEASNKPWKKGIRNPFDNKHIHPERQQQLQGGREQAGGRNSVADRPKPKAVPKRDDTGPLHPSWAAAKKAKEEGQKIEFQGRKVVFD</sequence>
<keyword evidence="5" id="KW-1185">Reference proteome</keyword>
<feature type="compositionally biased region" description="Basic and acidic residues" evidence="2">
    <location>
        <begin position="157"/>
        <end position="167"/>
    </location>
</feature>
<reference evidence="4 5" key="1">
    <citation type="journal article" date="2024" name="Front Chem Biol">
        <title>Unveiling the potential of Daldinia eschscholtzii MFLUCC 19-0629 through bioactivity and bioinformatics studies for enhanced sustainable agriculture production.</title>
        <authorList>
            <person name="Brooks S."/>
            <person name="Weaver J.A."/>
            <person name="Klomchit A."/>
            <person name="Alharthi S.A."/>
            <person name="Onlamun T."/>
            <person name="Nurani R."/>
            <person name="Vong T.K."/>
            <person name="Alberti F."/>
            <person name="Greco C."/>
        </authorList>
    </citation>
    <scope>NUCLEOTIDE SEQUENCE [LARGE SCALE GENOMIC DNA]</scope>
    <source>
        <strain evidence="4">MFLUCC 19-0629</strain>
    </source>
</reference>
<feature type="region of interest" description="Disordered" evidence="2">
    <location>
        <begin position="24"/>
        <end position="51"/>
    </location>
</feature>
<feature type="region of interest" description="Disordered" evidence="2">
    <location>
        <begin position="149"/>
        <end position="495"/>
    </location>
</feature>
<dbReference type="EMBL" id="JBANMG010000002">
    <property type="protein sequence ID" value="KAK6956813.1"/>
    <property type="molecule type" value="Genomic_DNA"/>
</dbReference>
<feature type="compositionally biased region" description="Acidic residues" evidence="2">
    <location>
        <begin position="261"/>
        <end position="277"/>
    </location>
</feature>
<dbReference type="GO" id="GO:0030686">
    <property type="term" value="C:90S preribosome"/>
    <property type="evidence" value="ECO:0007669"/>
    <property type="project" value="TreeGrafter"/>
</dbReference>
<feature type="domain" description="Bud22" evidence="3">
    <location>
        <begin position="18"/>
        <end position="507"/>
    </location>
</feature>
<comment type="caution">
    <text evidence="4">The sequence shown here is derived from an EMBL/GenBank/DDBJ whole genome shotgun (WGS) entry which is preliminary data.</text>
</comment>
<dbReference type="GO" id="GO:0030490">
    <property type="term" value="P:maturation of SSU-rRNA"/>
    <property type="evidence" value="ECO:0007669"/>
    <property type="project" value="TreeGrafter"/>
</dbReference>
<proteinExistence type="predicted"/>
<dbReference type="Proteomes" id="UP001369815">
    <property type="component" value="Unassembled WGS sequence"/>
</dbReference>
<accession>A0AAX6MWK9</accession>
<feature type="compositionally biased region" description="Basic and acidic residues" evidence="2">
    <location>
        <begin position="245"/>
        <end position="254"/>
    </location>
</feature>
<dbReference type="PANTHER" id="PTHR23325">
    <property type="entry name" value="SERUM RESPONSE FACTOR-BINDING"/>
    <property type="match status" value="1"/>
</dbReference>
<evidence type="ECO:0000256" key="2">
    <source>
        <dbReference type="SAM" id="MobiDB-lite"/>
    </source>
</evidence>
<feature type="compositionally biased region" description="Low complexity" evidence="2">
    <location>
        <begin position="292"/>
        <end position="303"/>
    </location>
</feature>
<keyword evidence="1" id="KW-0175">Coiled coil</keyword>